<dbReference type="InterPro" id="IPR036397">
    <property type="entry name" value="RNaseH_sf"/>
</dbReference>
<evidence type="ECO:0000256" key="1">
    <source>
        <dbReference type="SAM" id="MobiDB-lite"/>
    </source>
</evidence>
<dbReference type="Pfam" id="PF13358">
    <property type="entry name" value="DDE_3"/>
    <property type="match status" value="1"/>
</dbReference>
<evidence type="ECO:0000313" key="3">
    <source>
        <dbReference type="EMBL" id="KAK3512371.1"/>
    </source>
</evidence>
<organism evidence="3 4">
    <name type="scientific">Hemibagrus guttatus</name>
    <dbReference type="NCBI Taxonomy" id="175788"/>
    <lineage>
        <taxon>Eukaryota</taxon>
        <taxon>Metazoa</taxon>
        <taxon>Chordata</taxon>
        <taxon>Craniata</taxon>
        <taxon>Vertebrata</taxon>
        <taxon>Euteleostomi</taxon>
        <taxon>Actinopterygii</taxon>
        <taxon>Neopterygii</taxon>
        <taxon>Teleostei</taxon>
        <taxon>Ostariophysi</taxon>
        <taxon>Siluriformes</taxon>
        <taxon>Bagridae</taxon>
        <taxon>Hemibagrus</taxon>
    </lineage>
</organism>
<dbReference type="Proteomes" id="UP001274896">
    <property type="component" value="Unassembled WGS sequence"/>
</dbReference>
<comment type="caution">
    <text evidence="3">The sequence shown here is derived from an EMBL/GenBank/DDBJ whole genome shotgun (WGS) entry which is preliminary data.</text>
</comment>
<dbReference type="InterPro" id="IPR038717">
    <property type="entry name" value="Tc1-like_DDE_dom"/>
</dbReference>
<feature type="domain" description="Tc1-like transposase DDE" evidence="2">
    <location>
        <begin position="49"/>
        <end position="104"/>
    </location>
</feature>
<dbReference type="Gene3D" id="3.30.420.10">
    <property type="entry name" value="Ribonuclease H-like superfamily/Ribonuclease H"/>
    <property type="match status" value="1"/>
</dbReference>
<reference evidence="3" key="1">
    <citation type="submission" date="2023-06" db="EMBL/GenBank/DDBJ databases">
        <title>Male Hemibagrus guttatus genome.</title>
        <authorList>
            <person name="Bian C."/>
        </authorList>
    </citation>
    <scope>NUCLEOTIDE SEQUENCE</scope>
    <source>
        <strain evidence="3">Male_cb2023</strain>
        <tissue evidence="3">Muscle</tissue>
    </source>
</reference>
<dbReference type="GO" id="GO:0003676">
    <property type="term" value="F:nucleic acid binding"/>
    <property type="evidence" value="ECO:0007669"/>
    <property type="project" value="InterPro"/>
</dbReference>
<dbReference type="EMBL" id="JAUCMX010000023">
    <property type="protein sequence ID" value="KAK3512371.1"/>
    <property type="molecule type" value="Genomic_DNA"/>
</dbReference>
<sequence>AITLTLRHKQMCQPLKSALVNVSAGSLDLHRANRRFAICCDRCCWSPGVDNAPCHKTEMVQEWFDEHNNQFEVLTWPPNSTDLNPIQHLWNVLDKQIPQHTFRDLVESSGSLAVSCKASPSEVRQSGTQFPGKVTSPLTLGL</sequence>
<gene>
    <name evidence="3" type="ORF">QTP70_007358</name>
</gene>
<dbReference type="AlphaFoldDB" id="A0AAE0UNM5"/>
<name>A0AAE0UNM5_9TELE</name>
<protein>
    <recommendedName>
        <fullName evidence="2">Tc1-like transposase DDE domain-containing protein</fullName>
    </recommendedName>
</protein>
<feature type="region of interest" description="Disordered" evidence="1">
    <location>
        <begin position="123"/>
        <end position="142"/>
    </location>
</feature>
<keyword evidence="4" id="KW-1185">Reference proteome</keyword>
<evidence type="ECO:0000313" key="4">
    <source>
        <dbReference type="Proteomes" id="UP001274896"/>
    </source>
</evidence>
<proteinExistence type="predicted"/>
<accession>A0AAE0UNM5</accession>
<evidence type="ECO:0000259" key="2">
    <source>
        <dbReference type="Pfam" id="PF13358"/>
    </source>
</evidence>
<feature type="non-terminal residue" evidence="3">
    <location>
        <position position="1"/>
    </location>
</feature>